<feature type="transmembrane region" description="Helical" evidence="1">
    <location>
        <begin position="31"/>
        <end position="64"/>
    </location>
</feature>
<dbReference type="VEuPathDB" id="FungiDB:CC1G_12622"/>
<evidence type="ECO:0000313" key="2">
    <source>
        <dbReference type="EMBL" id="EAU82235.1"/>
    </source>
</evidence>
<reference evidence="2 3" key="1">
    <citation type="journal article" date="2010" name="Proc. Natl. Acad. Sci. U.S.A.">
        <title>Insights into evolution of multicellular fungi from the assembled chromosomes of the mushroom Coprinopsis cinerea (Coprinus cinereus).</title>
        <authorList>
            <person name="Stajich J.E."/>
            <person name="Wilke S.K."/>
            <person name="Ahren D."/>
            <person name="Au C.H."/>
            <person name="Birren B.W."/>
            <person name="Borodovsky M."/>
            <person name="Burns C."/>
            <person name="Canback B."/>
            <person name="Casselton L.A."/>
            <person name="Cheng C.K."/>
            <person name="Deng J."/>
            <person name="Dietrich F.S."/>
            <person name="Fargo D.C."/>
            <person name="Farman M.L."/>
            <person name="Gathman A.C."/>
            <person name="Goldberg J."/>
            <person name="Guigo R."/>
            <person name="Hoegger P.J."/>
            <person name="Hooker J.B."/>
            <person name="Huggins A."/>
            <person name="James T.Y."/>
            <person name="Kamada T."/>
            <person name="Kilaru S."/>
            <person name="Kodira C."/>
            <person name="Kues U."/>
            <person name="Kupfer D."/>
            <person name="Kwan H.S."/>
            <person name="Lomsadze A."/>
            <person name="Li W."/>
            <person name="Lilly W.W."/>
            <person name="Ma L.J."/>
            <person name="Mackey A.J."/>
            <person name="Manning G."/>
            <person name="Martin F."/>
            <person name="Muraguchi H."/>
            <person name="Natvig D.O."/>
            <person name="Palmerini H."/>
            <person name="Ramesh M.A."/>
            <person name="Rehmeyer C.J."/>
            <person name="Roe B.A."/>
            <person name="Shenoy N."/>
            <person name="Stanke M."/>
            <person name="Ter-Hovhannisyan V."/>
            <person name="Tunlid A."/>
            <person name="Velagapudi R."/>
            <person name="Vision T.J."/>
            <person name="Zeng Q."/>
            <person name="Zolan M.E."/>
            <person name="Pukkila P.J."/>
        </authorList>
    </citation>
    <scope>NUCLEOTIDE SEQUENCE [LARGE SCALE GENOMIC DNA]</scope>
    <source>
        <strain evidence="3">Okayama-7 / 130 / ATCC MYA-4618 / FGSC 9003</strain>
    </source>
</reference>
<dbReference type="KEGG" id="cci:CC1G_12622"/>
<keyword evidence="1" id="KW-0472">Membrane</keyword>
<evidence type="ECO:0000313" key="3">
    <source>
        <dbReference type="Proteomes" id="UP000001861"/>
    </source>
</evidence>
<comment type="caution">
    <text evidence="2">The sequence shown here is derived from an EMBL/GenBank/DDBJ whole genome shotgun (WGS) entry which is preliminary data.</text>
</comment>
<dbReference type="RefSeq" id="XP_001839594.1">
    <property type="nucleotide sequence ID" value="XM_001839542.1"/>
</dbReference>
<feature type="transmembrane region" description="Helical" evidence="1">
    <location>
        <begin position="109"/>
        <end position="127"/>
    </location>
</feature>
<keyword evidence="3" id="KW-1185">Reference proteome</keyword>
<dbReference type="Proteomes" id="UP000001861">
    <property type="component" value="Unassembled WGS sequence"/>
</dbReference>
<protein>
    <submittedName>
        <fullName evidence="2">Uncharacterized protein</fullName>
    </submittedName>
</protein>
<accession>A8P8L0</accession>
<feature type="transmembrane region" description="Helical" evidence="1">
    <location>
        <begin position="133"/>
        <end position="153"/>
    </location>
</feature>
<name>A8P8L0_COPC7</name>
<keyword evidence="1" id="KW-0812">Transmembrane</keyword>
<dbReference type="AlphaFoldDB" id="A8P8L0"/>
<dbReference type="EMBL" id="AACS02000011">
    <property type="protein sequence ID" value="EAU82235.1"/>
    <property type="molecule type" value="Genomic_DNA"/>
</dbReference>
<gene>
    <name evidence="2" type="ORF">CC1G_12622</name>
</gene>
<evidence type="ECO:0000256" key="1">
    <source>
        <dbReference type="SAM" id="Phobius"/>
    </source>
</evidence>
<sequence length="180" mass="19835">MSDIRSMLVWIFWYPELPSGRENNNAIRTRLLISLVLSFIVILCNIPLILALPHITILCIFTLIFDIGVLSELNKETSPEEASFLSNTLSSASGPFSSGIFGNRRKASIAAWVLSILWSAVAVNVVWFGVQMILHPSMALFLITTIVGIETIANLGQAMALRGAGVLLWRAQYQQGYLAL</sequence>
<proteinExistence type="predicted"/>
<keyword evidence="1" id="KW-1133">Transmembrane helix</keyword>
<dbReference type="InParanoid" id="A8P8L0"/>
<dbReference type="GeneID" id="6016212"/>
<organism evidence="2 3">
    <name type="scientific">Coprinopsis cinerea (strain Okayama-7 / 130 / ATCC MYA-4618 / FGSC 9003)</name>
    <name type="common">Inky cap fungus</name>
    <name type="synonym">Hormographiella aspergillata</name>
    <dbReference type="NCBI Taxonomy" id="240176"/>
    <lineage>
        <taxon>Eukaryota</taxon>
        <taxon>Fungi</taxon>
        <taxon>Dikarya</taxon>
        <taxon>Basidiomycota</taxon>
        <taxon>Agaricomycotina</taxon>
        <taxon>Agaricomycetes</taxon>
        <taxon>Agaricomycetidae</taxon>
        <taxon>Agaricales</taxon>
        <taxon>Agaricineae</taxon>
        <taxon>Psathyrellaceae</taxon>
        <taxon>Coprinopsis</taxon>
    </lineage>
</organism>